<dbReference type="OrthoDB" id="4285266at2"/>
<evidence type="ECO:0000313" key="3">
    <source>
        <dbReference type="EMBL" id="SFN25328.1"/>
    </source>
</evidence>
<dbReference type="SUPFAM" id="SSF47413">
    <property type="entry name" value="lambda repressor-like DNA-binding domains"/>
    <property type="match status" value="1"/>
</dbReference>
<gene>
    <name evidence="2" type="ORF">ATL45_2832</name>
    <name evidence="3" type="ORF">SAMN05421805_103448</name>
</gene>
<reference evidence="3 4" key="1">
    <citation type="submission" date="2016-10" db="EMBL/GenBank/DDBJ databases">
        <authorList>
            <person name="de Groot N.N."/>
        </authorList>
    </citation>
    <scope>NUCLEOTIDE SEQUENCE [LARGE SCALE GENOMIC DNA]</scope>
    <source>
        <strain evidence="3 4">CPCC 201259</strain>
    </source>
</reference>
<dbReference type="STRING" id="455193.SAMN05421805_103448"/>
<organism evidence="3 4">
    <name type="scientific">Saccharopolyspora antimicrobica</name>
    <dbReference type="NCBI Taxonomy" id="455193"/>
    <lineage>
        <taxon>Bacteria</taxon>
        <taxon>Bacillati</taxon>
        <taxon>Actinomycetota</taxon>
        <taxon>Actinomycetes</taxon>
        <taxon>Pseudonocardiales</taxon>
        <taxon>Pseudonocardiaceae</taxon>
        <taxon>Saccharopolyspora</taxon>
    </lineage>
</organism>
<dbReference type="SMART" id="SM00530">
    <property type="entry name" value="HTH_XRE"/>
    <property type="match status" value="1"/>
</dbReference>
<dbReference type="Gene3D" id="1.10.260.40">
    <property type="entry name" value="lambda repressor-like DNA-binding domains"/>
    <property type="match status" value="1"/>
</dbReference>
<evidence type="ECO:0000259" key="1">
    <source>
        <dbReference type="PROSITE" id="PS50943"/>
    </source>
</evidence>
<dbReference type="Proteomes" id="UP000199398">
    <property type="component" value="Unassembled WGS sequence"/>
</dbReference>
<feature type="domain" description="HTH cro/C1-type" evidence="1">
    <location>
        <begin position="15"/>
        <end position="69"/>
    </location>
</feature>
<dbReference type="Proteomes" id="UP000270697">
    <property type="component" value="Unassembled WGS sequence"/>
</dbReference>
<evidence type="ECO:0000313" key="5">
    <source>
        <dbReference type="Proteomes" id="UP000270697"/>
    </source>
</evidence>
<keyword evidence="5" id="KW-1185">Reference proteome</keyword>
<dbReference type="AlphaFoldDB" id="A0A1I4XHD8"/>
<dbReference type="GO" id="GO:0003677">
    <property type="term" value="F:DNA binding"/>
    <property type="evidence" value="ECO:0007669"/>
    <property type="project" value="InterPro"/>
</dbReference>
<dbReference type="EMBL" id="FOUP01000003">
    <property type="protein sequence ID" value="SFN25328.1"/>
    <property type="molecule type" value="Genomic_DNA"/>
</dbReference>
<evidence type="ECO:0000313" key="4">
    <source>
        <dbReference type="Proteomes" id="UP000199398"/>
    </source>
</evidence>
<dbReference type="PROSITE" id="PS50943">
    <property type="entry name" value="HTH_CROC1"/>
    <property type="match status" value="1"/>
</dbReference>
<dbReference type="Pfam" id="PF13560">
    <property type="entry name" value="HTH_31"/>
    <property type="match status" value="1"/>
</dbReference>
<dbReference type="CDD" id="cd00093">
    <property type="entry name" value="HTH_XRE"/>
    <property type="match status" value="1"/>
</dbReference>
<sequence length="277" mass="31104">MVSPTLRRKTLGAELRRLRIERGASIEEIAKLLGCSSGKVSHFETGRNAPSKAELIVLMGHYKVPADQQEVLEETREEARKRGWWSTYRLPPWFQDYVGMEADAIRVRTFELELIPGLLQTESYARAINVIGSHMTEPSEVDRKVAARLRRQQRLNDQDPLELHAVVSEAALYRCADPAIAVDQLTRLIEASERPNITIQILPFSAGFHESVSGSFALLDFPPDTWPSSAYQEYAVGGHLVDDTGAVTALGTVFERLRTRALDEQQSKELIAQHRGK</sequence>
<name>A0A1I4XHD8_9PSEU</name>
<evidence type="ECO:0000313" key="2">
    <source>
        <dbReference type="EMBL" id="RKT84514.1"/>
    </source>
</evidence>
<dbReference type="Pfam" id="PF19054">
    <property type="entry name" value="DUF5753"/>
    <property type="match status" value="1"/>
</dbReference>
<dbReference type="InterPro" id="IPR043917">
    <property type="entry name" value="DUF5753"/>
</dbReference>
<protein>
    <submittedName>
        <fullName evidence="3">Helix-turn-helix domain-containing protein</fullName>
    </submittedName>
    <submittedName>
        <fullName evidence="2">Helix-turn-helix protein</fullName>
    </submittedName>
</protein>
<accession>A0A1I4XHD8</accession>
<dbReference type="InterPro" id="IPR010982">
    <property type="entry name" value="Lambda_DNA-bd_dom_sf"/>
</dbReference>
<proteinExistence type="predicted"/>
<dbReference type="InterPro" id="IPR001387">
    <property type="entry name" value="Cro/C1-type_HTH"/>
</dbReference>
<reference evidence="2 5" key="2">
    <citation type="submission" date="2018-10" db="EMBL/GenBank/DDBJ databases">
        <title>Sequencing the genomes of 1000 actinobacteria strains.</title>
        <authorList>
            <person name="Klenk H.-P."/>
        </authorList>
    </citation>
    <scope>NUCLEOTIDE SEQUENCE [LARGE SCALE GENOMIC DNA]</scope>
    <source>
        <strain evidence="2 5">DSM 45119</strain>
    </source>
</reference>
<dbReference type="EMBL" id="RBXX01000002">
    <property type="protein sequence ID" value="RKT84514.1"/>
    <property type="molecule type" value="Genomic_DNA"/>
</dbReference>
<dbReference type="RefSeq" id="WP_093151068.1">
    <property type="nucleotide sequence ID" value="NZ_FOUP01000003.1"/>
</dbReference>